<protein>
    <recommendedName>
        <fullName evidence="3">HK97 gp10 family phage protein</fullName>
    </recommendedName>
</protein>
<keyword evidence="2" id="KW-1185">Reference proteome</keyword>
<dbReference type="RefSeq" id="WP_310020424.1">
    <property type="nucleotide sequence ID" value="NZ_JAVDUM010000009.1"/>
</dbReference>
<sequence>MGVRAVVTMKNNFGAITPEIERRLVDGENKAAERLLALSVERAPLDIGTLIGSGTIERATNAEEGAAVVFDTPYAARLHEHPEYNFQGGRQGKYVEDPAVENKGELGDIIRKEVRGG</sequence>
<evidence type="ECO:0000313" key="2">
    <source>
        <dbReference type="Proteomes" id="UP001259347"/>
    </source>
</evidence>
<gene>
    <name evidence="1" type="ORF">J2Y69_002133</name>
</gene>
<accession>A0ABU1SD80</accession>
<dbReference type="EMBL" id="JAVDUM010000009">
    <property type="protein sequence ID" value="MDR6867529.1"/>
    <property type="molecule type" value="Genomic_DNA"/>
</dbReference>
<evidence type="ECO:0000313" key="1">
    <source>
        <dbReference type="EMBL" id="MDR6867529.1"/>
    </source>
</evidence>
<name>A0ABU1SD80_9MICO</name>
<dbReference type="Proteomes" id="UP001259347">
    <property type="component" value="Unassembled WGS sequence"/>
</dbReference>
<comment type="caution">
    <text evidence="1">The sequence shown here is derived from an EMBL/GenBank/DDBJ whole genome shotgun (WGS) entry which is preliminary data.</text>
</comment>
<evidence type="ECO:0008006" key="3">
    <source>
        <dbReference type="Google" id="ProtNLM"/>
    </source>
</evidence>
<proteinExistence type="predicted"/>
<reference evidence="1 2" key="1">
    <citation type="submission" date="2023-07" db="EMBL/GenBank/DDBJ databases">
        <title>Sorghum-associated microbial communities from plants grown in Nebraska, USA.</title>
        <authorList>
            <person name="Schachtman D."/>
        </authorList>
    </citation>
    <scope>NUCLEOTIDE SEQUENCE [LARGE SCALE GENOMIC DNA]</scope>
    <source>
        <strain evidence="1 2">2980</strain>
    </source>
</reference>
<organism evidence="1 2">
    <name type="scientific">Microbacterium resistens</name>
    <dbReference type="NCBI Taxonomy" id="156977"/>
    <lineage>
        <taxon>Bacteria</taxon>
        <taxon>Bacillati</taxon>
        <taxon>Actinomycetota</taxon>
        <taxon>Actinomycetes</taxon>
        <taxon>Micrococcales</taxon>
        <taxon>Microbacteriaceae</taxon>
        <taxon>Microbacterium</taxon>
    </lineage>
</organism>